<sequence length="162" mass="18151">MDAALLIICFLYIGILGFIMMSKLDCFIASDGFVKEYPEDCTQPADADAVVYIGSDVHAPAWSYKNGENLNIVFITEVSEILDEKNFGYIFAFSESDLENLMVSSMAKKRDEKVYAGAVCNDPGNKKLFNMLNIAILQPEHFSPEYIVSIIKSDVDRRVNLI</sequence>
<reference evidence="1 2" key="1">
    <citation type="submission" date="2021-10" db="EMBL/GenBank/DDBJ databases">
        <title>Lutispora strain m25 sp. nov., a thermophilic, non-spore-forming bacterium isolated from a lab-scale methanogenic bioreactor digesting anaerobic sludge.</title>
        <authorList>
            <person name="El Houari A."/>
            <person name="Mcdonald J."/>
        </authorList>
    </citation>
    <scope>NUCLEOTIDE SEQUENCE [LARGE SCALE GENOMIC DNA]</scope>
    <source>
        <strain evidence="2">m25</strain>
    </source>
</reference>
<organism evidence="1 2">
    <name type="scientific">Lutispora saccharofermentans</name>
    <dbReference type="NCBI Taxonomy" id="3024236"/>
    <lineage>
        <taxon>Bacteria</taxon>
        <taxon>Bacillati</taxon>
        <taxon>Bacillota</taxon>
        <taxon>Clostridia</taxon>
        <taxon>Lutisporales</taxon>
        <taxon>Lutisporaceae</taxon>
        <taxon>Lutispora</taxon>
    </lineage>
</organism>
<name>A0ABT1NC17_9FIRM</name>
<proteinExistence type="predicted"/>
<dbReference type="EMBL" id="JAJEKE010000002">
    <property type="protein sequence ID" value="MCQ1528579.1"/>
    <property type="molecule type" value="Genomic_DNA"/>
</dbReference>
<evidence type="ECO:0000313" key="1">
    <source>
        <dbReference type="EMBL" id="MCQ1528579.1"/>
    </source>
</evidence>
<dbReference type="RefSeq" id="WP_255226098.1">
    <property type="nucleotide sequence ID" value="NZ_JAJEKE010000002.1"/>
</dbReference>
<evidence type="ECO:0000313" key="2">
    <source>
        <dbReference type="Proteomes" id="UP001651880"/>
    </source>
</evidence>
<keyword evidence="2" id="KW-1185">Reference proteome</keyword>
<gene>
    <name evidence="1" type="ORF">LJD61_03345</name>
</gene>
<accession>A0ABT1NC17</accession>
<comment type="caution">
    <text evidence="1">The sequence shown here is derived from an EMBL/GenBank/DDBJ whole genome shotgun (WGS) entry which is preliminary data.</text>
</comment>
<protein>
    <submittedName>
        <fullName evidence="1">Uncharacterized protein</fullName>
    </submittedName>
</protein>
<dbReference type="Proteomes" id="UP001651880">
    <property type="component" value="Unassembled WGS sequence"/>
</dbReference>